<evidence type="ECO:0000256" key="3">
    <source>
        <dbReference type="ARBA" id="ARBA00022694"/>
    </source>
</evidence>
<keyword evidence="11" id="KW-1185">Reference proteome</keyword>
<evidence type="ECO:0000256" key="4">
    <source>
        <dbReference type="ARBA" id="ARBA00022723"/>
    </source>
</evidence>
<dbReference type="InterPro" id="IPR016192">
    <property type="entry name" value="APOBEC/CMP_deaminase_Zn-bd"/>
</dbReference>
<name>A0A285N8Z9_9HYPH</name>
<comment type="similarity">
    <text evidence="1">Belongs to the cytidine and deoxycytidylate deaminase family. ADAT2 subfamily.</text>
</comment>
<dbReference type="PANTHER" id="PTHR11079:SF202">
    <property type="entry name" value="TRNA-SPECIFIC ADENOSINE DEAMINASE"/>
    <property type="match status" value="1"/>
</dbReference>
<comment type="function">
    <text evidence="8">Catalyzes the deamination of adenosine to inosine at the wobble position 34 of tRNA(Arg2).</text>
</comment>
<dbReference type="Pfam" id="PF14437">
    <property type="entry name" value="MafB19-deam"/>
    <property type="match status" value="1"/>
</dbReference>
<dbReference type="PROSITE" id="PS00903">
    <property type="entry name" value="CYT_DCMP_DEAMINASES_1"/>
    <property type="match status" value="1"/>
</dbReference>
<dbReference type="InterPro" id="IPR002125">
    <property type="entry name" value="CMP_dCMP_dom"/>
</dbReference>
<feature type="binding site" evidence="8">
    <location>
        <position position="96"/>
    </location>
    <ligand>
        <name>Zn(2+)</name>
        <dbReference type="ChEBI" id="CHEBI:29105"/>
        <note>catalytic</note>
    </ligand>
</feature>
<evidence type="ECO:0000313" key="10">
    <source>
        <dbReference type="EMBL" id="SNZ05387.1"/>
    </source>
</evidence>
<dbReference type="GO" id="GO:0052717">
    <property type="term" value="F:tRNA-specific adenosine-34 deaminase activity"/>
    <property type="evidence" value="ECO:0007669"/>
    <property type="project" value="UniProtKB-UniRule"/>
</dbReference>
<dbReference type="GO" id="GO:0008270">
    <property type="term" value="F:zinc ion binding"/>
    <property type="evidence" value="ECO:0007669"/>
    <property type="project" value="UniProtKB-UniRule"/>
</dbReference>
<comment type="cofactor">
    <cofactor evidence="8">
        <name>Zn(2+)</name>
        <dbReference type="ChEBI" id="CHEBI:29105"/>
    </cofactor>
    <text evidence="8">Binds 1 zinc ion per subunit.</text>
</comment>
<feature type="binding site" evidence="8">
    <location>
        <position position="99"/>
    </location>
    <ligand>
        <name>Zn(2+)</name>
        <dbReference type="ChEBI" id="CHEBI:29105"/>
        <note>catalytic</note>
    </ligand>
</feature>
<dbReference type="InterPro" id="IPR058535">
    <property type="entry name" value="MafB19-deam"/>
</dbReference>
<comment type="catalytic activity">
    <reaction evidence="7 8">
        <text>adenosine(34) in tRNA + H2O + H(+) = inosine(34) in tRNA + NH4(+)</text>
        <dbReference type="Rhea" id="RHEA:43168"/>
        <dbReference type="Rhea" id="RHEA-COMP:10373"/>
        <dbReference type="Rhea" id="RHEA-COMP:10374"/>
        <dbReference type="ChEBI" id="CHEBI:15377"/>
        <dbReference type="ChEBI" id="CHEBI:15378"/>
        <dbReference type="ChEBI" id="CHEBI:28938"/>
        <dbReference type="ChEBI" id="CHEBI:74411"/>
        <dbReference type="ChEBI" id="CHEBI:82852"/>
        <dbReference type="EC" id="3.5.4.33"/>
    </reaction>
</comment>
<evidence type="ECO:0000256" key="5">
    <source>
        <dbReference type="ARBA" id="ARBA00022801"/>
    </source>
</evidence>
<sequence length="163" mass="17799">MSHAKSAEPNGKSSGKSKDFMAEALHEAELAKQRGEVPIGAVLVHKGEIIARAGNRTIELHDPSAHAEILVIREACQKLGSQRLPDCDLYVTLEPCPMCAAAISFARIRRLYFGAGDVKGGAVENGPCLYHQPICHHAPEVYSGFRESECAAILQDFFKEKRD</sequence>
<dbReference type="InterPro" id="IPR016193">
    <property type="entry name" value="Cytidine_deaminase-like"/>
</dbReference>
<keyword evidence="6 8" id="KW-0862">Zinc</keyword>
<dbReference type="RefSeq" id="WP_210200718.1">
    <property type="nucleotide sequence ID" value="NZ_OBEL01000001.1"/>
</dbReference>
<gene>
    <name evidence="8" type="primary">tadA</name>
    <name evidence="10" type="ORF">SAMN06265368_0106</name>
</gene>
<evidence type="ECO:0000256" key="8">
    <source>
        <dbReference type="HAMAP-Rule" id="MF_00972"/>
    </source>
</evidence>
<dbReference type="PANTHER" id="PTHR11079">
    <property type="entry name" value="CYTOSINE DEAMINASE FAMILY MEMBER"/>
    <property type="match status" value="1"/>
</dbReference>
<dbReference type="CDD" id="cd01285">
    <property type="entry name" value="nucleoside_deaminase"/>
    <property type="match status" value="1"/>
</dbReference>
<feature type="active site" description="Proton donor" evidence="8">
    <location>
        <position position="68"/>
    </location>
</feature>
<dbReference type="InterPro" id="IPR028883">
    <property type="entry name" value="tRNA_aden_deaminase"/>
</dbReference>
<reference evidence="10 11" key="1">
    <citation type="submission" date="2017-09" db="EMBL/GenBank/DDBJ databases">
        <authorList>
            <person name="Ehlers B."/>
            <person name="Leendertz F.H."/>
        </authorList>
    </citation>
    <scope>NUCLEOTIDE SEQUENCE [LARGE SCALE GENOMIC DNA]</scope>
    <source>
        <strain evidence="10 11">DSM 18289</strain>
    </source>
</reference>
<keyword evidence="5 8" id="KW-0378">Hydrolase</keyword>
<feature type="domain" description="CMP/dCMP-type deaminase" evidence="9">
    <location>
        <begin position="15"/>
        <end position="124"/>
    </location>
</feature>
<dbReference type="PROSITE" id="PS51747">
    <property type="entry name" value="CYT_DCMP_DEAMINASES_2"/>
    <property type="match status" value="1"/>
</dbReference>
<dbReference type="GO" id="GO:0002100">
    <property type="term" value="P:tRNA wobble adenosine to inosine editing"/>
    <property type="evidence" value="ECO:0007669"/>
    <property type="project" value="UniProtKB-UniRule"/>
</dbReference>
<dbReference type="EMBL" id="OBEL01000001">
    <property type="protein sequence ID" value="SNZ05387.1"/>
    <property type="molecule type" value="Genomic_DNA"/>
</dbReference>
<keyword evidence="3 8" id="KW-0819">tRNA processing</keyword>
<feature type="binding site" evidence="8">
    <location>
        <position position="66"/>
    </location>
    <ligand>
        <name>Zn(2+)</name>
        <dbReference type="ChEBI" id="CHEBI:29105"/>
        <note>catalytic</note>
    </ligand>
</feature>
<dbReference type="Gene3D" id="3.40.140.10">
    <property type="entry name" value="Cytidine Deaminase, domain 2"/>
    <property type="match status" value="1"/>
</dbReference>
<organism evidence="10 11">
    <name type="scientific">Cohaesibacter gelatinilyticus</name>
    <dbReference type="NCBI Taxonomy" id="372072"/>
    <lineage>
        <taxon>Bacteria</taxon>
        <taxon>Pseudomonadati</taxon>
        <taxon>Pseudomonadota</taxon>
        <taxon>Alphaproteobacteria</taxon>
        <taxon>Hyphomicrobiales</taxon>
        <taxon>Cohaesibacteraceae</taxon>
    </lineage>
</organism>
<dbReference type="AlphaFoldDB" id="A0A285N8Z9"/>
<dbReference type="EC" id="3.5.4.33" evidence="8"/>
<proteinExistence type="inferred from homology"/>
<comment type="subunit">
    <text evidence="2 8">Homodimer.</text>
</comment>
<accession>A0A285N8Z9</accession>
<protein>
    <recommendedName>
        <fullName evidence="8">tRNA-specific adenosine deaminase</fullName>
        <ecNumber evidence="8">3.5.4.33</ecNumber>
    </recommendedName>
</protein>
<dbReference type="SUPFAM" id="SSF53927">
    <property type="entry name" value="Cytidine deaminase-like"/>
    <property type="match status" value="1"/>
</dbReference>
<dbReference type="Proteomes" id="UP000219439">
    <property type="component" value="Unassembled WGS sequence"/>
</dbReference>
<keyword evidence="4 8" id="KW-0479">Metal-binding</keyword>
<evidence type="ECO:0000256" key="7">
    <source>
        <dbReference type="ARBA" id="ARBA00048045"/>
    </source>
</evidence>
<evidence type="ECO:0000256" key="1">
    <source>
        <dbReference type="ARBA" id="ARBA00010669"/>
    </source>
</evidence>
<evidence type="ECO:0000259" key="9">
    <source>
        <dbReference type="PROSITE" id="PS51747"/>
    </source>
</evidence>
<dbReference type="HAMAP" id="MF_00972">
    <property type="entry name" value="tRNA_aden_deaminase"/>
    <property type="match status" value="1"/>
</dbReference>
<evidence type="ECO:0000256" key="6">
    <source>
        <dbReference type="ARBA" id="ARBA00022833"/>
    </source>
</evidence>
<evidence type="ECO:0000313" key="11">
    <source>
        <dbReference type="Proteomes" id="UP000219439"/>
    </source>
</evidence>
<evidence type="ECO:0000256" key="2">
    <source>
        <dbReference type="ARBA" id="ARBA00011738"/>
    </source>
</evidence>